<keyword evidence="1" id="KW-0732">Signal</keyword>
<name>A0A1E8PN27_9BURK</name>
<protein>
    <recommendedName>
        <fullName evidence="4">HAF repeat-containing protein</fullName>
    </recommendedName>
</protein>
<accession>A0A1E8PN27</accession>
<evidence type="ECO:0000313" key="2">
    <source>
        <dbReference type="EMBL" id="OFJ47708.1"/>
    </source>
</evidence>
<dbReference type="NCBIfam" id="TIGR02913">
    <property type="entry name" value="HAF_rpt"/>
    <property type="match status" value="5"/>
</dbReference>
<evidence type="ECO:0008006" key="4">
    <source>
        <dbReference type="Google" id="ProtNLM"/>
    </source>
</evidence>
<organism evidence="2 3">
    <name type="scientific">Janthinobacterium lividum</name>
    <dbReference type="NCBI Taxonomy" id="29581"/>
    <lineage>
        <taxon>Bacteria</taxon>
        <taxon>Pseudomonadati</taxon>
        <taxon>Pseudomonadota</taxon>
        <taxon>Betaproteobacteria</taxon>
        <taxon>Burkholderiales</taxon>
        <taxon>Oxalobacteraceae</taxon>
        <taxon>Janthinobacterium</taxon>
    </lineage>
</organism>
<sequence length="381" mass="39997">MPPRFCCLPATLLGLLLLAAVPTAIASATNYAERGFGEKDGNGSIASDLNPAGLVAGIVMEAEGRRRAVTYQHGRIRELGTLGGNEGFTKAINTHGVVVGSAQTATGAWHAFRFEEAGGMRDLGTLGGTSSYATAITRDGQVAGYADTSDGDFHAFITKADLSLQDLGTLGGASSYASGVNIHGVVVGTAQRGDGYRRAFAYRPGAGMQEIGTLPGGRISSATAINDAGLIVGASETDKRRWHAFAWDGKRMLDLGALIGQGDSYATAVNAAGHIVGSAHIKGFEPMTFVYKEGVMTVRRRDDGLYLTNKITDAGLVVGAIYTGHKFQAFAVPSQAAPAPQRSNPLDWLVITIVISASGVLLYKLQHNYRMGLLGARTRFM</sequence>
<dbReference type="InterPro" id="IPR014262">
    <property type="entry name" value="HAF_rpt"/>
</dbReference>
<feature type="chain" id="PRO_5009214475" description="HAF repeat-containing protein" evidence="1">
    <location>
        <begin position="27"/>
        <end position="381"/>
    </location>
</feature>
<evidence type="ECO:0000256" key="1">
    <source>
        <dbReference type="SAM" id="SignalP"/>
    </source>
</evidence>
<gene>
    <name evidence="2" type="ORF">BA896_000475</name>
</gene>
<proteinExistence type="predicted"/>
<feature type="signal peptide" evidence="1">
    <location>
        <begin position="1"/>
        <end position="26"/>
    </location>
</feature>
<comment type="caution">
    <text evidence="2">The sequence shown here is derived from an EMBL/GenBank/DDBJ whole genome shotgun (WGS) entry which is preliminary data.</text>
</comment>
<evidence type="ECO:0000313" key="3">
    <source>
        <dbReference type="Proteomes" id="UP000092634"/>
    </source>
</evidence>
<reference evidence="2 3" key="1">
    <citation type="submission" date="2016-10" db="EMBL/GenBank/DDBJ databases">
        <title>Updated version of Genome Assembly of Janthinobacterium lividum ERGS5:01.</title>
        <authorList>
            <person name="Kumar R."/>
            <person name="Acharya V."/>
            <person name="Singh D."/>
        </authorList>
    </citation>
    <scope>NUCLEOTIDE SEQUENCE [LARGE SCALE GENOMIC DNA]</scope>
    <source>
        <strain evidence="2 3">ERGS5:01</strain>
    </source>
</reference>
<dbReference type="Proteomes" id="UP000092634">
    <property type="component" value="Unassembled WGS sequence"/>
</dbReference>
<dbReference type="EMBL" id="MAQB02000001">
    <property type="protein sequence ID" value="OFJ47708.1"/>
    <property type="molecule type" value="Genomic_DNA"/>
</dbReference>
<dbReference type="AlphaFoldDB" id="A0A1E8PN27"/>